<keyword evidence="5 6" id="KW-0238">DNA-binding</keyword>
<feature type="binding site" evidence="6">
    <location>
        <begin position="30"/>
        <end position="37"/>
    </location>
    <ligand>
        <name>ATP</name>
        <dbReference type="ChEBI" id="CHEBI:30616"/>
    </ligand>
</feature>
<dbReference type="InterPro" id="IPR027417">
    <property type="entry name" value="P-loop_NTPase"/>
</dbReference>
<evidence type="ECO:0000256" key="2">
    <source>
        <dbReference type="ARBA" id="ARBA00022705"/>
    </source>
</evidence>
<keyword evidence="6" id="KW-0742">SOS response</keyword>
<keyword evidence="4 6" id="KW-0067">ATP-binding</keyword>
<dbReference type="Pfam" id="PF02463">
    <property type="entry name" value="SMC_N"/>
    <property type="match status" value="1"/>
</dbReference>
<comment type="subcellular location">
    <subcellularLocation>
        <location evidence="6">Cytoplasm</location>
    </subcellularLocation>
</comment>
<dbReference type="EMBL" id="OW150024">
    <property type="protein sequence ID" value="CAH2029827.1"/>
    <property type="molecule type" value="Genomic_DNA"/>
</dbReference>
<dbReference type="Gene3D" id="3.40.50.300">
    <property type="entry name" value="P-loop containing nucleotide triphosphate hydrolases"/>
    <property type="match status" value="1"/>
</dbReference>
<evidence type="ECO:0000259" key="7">
    <source>
        <dbReference type="Pfam" id="PF02463"/>
    </source>
</evidence>
<evidence type="ECO:0000256" key="1">
    <source>
        <dbReference type="ARBA" id="ARBA00022490"/>
    </source>
</evidence>
<keyword evidence="2 6" id="KW-0235">DNA replication</keyword>
<comment type="function">
    <text evidence="6">The RecF protein is involved in DNA metabolism; it is required for DNA replication and normal SOS inducibility. RecF binds preferentially to single-stranded, linear DNA. It also seems to bind ATP.</text>
</comment>
<protein>
    <recommendedName>
        <fullName evidence="6">DNA replication and repair protein RecF</fullName>
    </recommendedName>
</protein>
<dbReference type="Proteomes" id="UP001295463">
    <property type="component" value="Chromosome"/>
</dbReference>
<dbReference type="InterPro" id="IPR001238">
    <property type="entry name" value="DNA-binding_RecF"/>
</dbReference>
<dbReference type="SUPFAM" id="SSF52540">
    <property type="entry name" value="P-loop containing nucleoside triphosphate hydrolases"/>
    <property type="match status" value="1"/>
</dbReference>
<dbReference type="InterPro" id="IPR003395">
    <property type="entry name" value="RecF/RecN/SMC_N"/>
</dbReference>
<comment type="similarity">
    <text evidence="6">Belongs to the RecF family.</text>
</comment>
<dbReference type="InterPro" id="IPR042174">
    <property type="entry name" value="RecF_2"/>
</dbReference>
<dbReference type="PANTHER" id="PTHR32182:SF0">
    <property type="entry name" value="DNA REPLICATION AND REPAIR PROTEIN RECF"/>
    <property type="match status" value="1"/>
</dbReference>
<evidence type="ECO:0000256" key="6">
    <source>
        <dbReference type="HAMAP-Rule" id="MF_00365"/>
    </source>
</evidence>
<proteinExistence type="inferred from homology"/>
<dbReference type="RefSeq" id="WP_305730808.1">
    <property type="nucleotide sequence ID" value="NZ_OW150024.1"/>
</dbReference>
<evidence type="ECO:0000256" key="5">
    <source>
        <dbReference type="ARBA" id="ARBA00023125"/>
    </source>
</evidence>
<sequence>MYLSSINIENYRNIPAAIFKPDRHLSVVYGLNGQGKTNLLESVYLLGSGRSFRTARVPDLIRHGQTTASVRGTVHSGGSESSISIHLSGSVRKVAVDGKNIQSAADLQGRLPVVVFSPDDIAMVKLGPETRRRYLDRLLYSCNRRFLQQYHSYYRTLKQRNALLRSGSRSGLDEWTEQLVAAGIELIVCRRQFIENIALLFRDTYTRITEGREEVGLLYRPDLLPDEYRDRLEQGKEQDLRQGVTGRGPHRDDLQFLINGRPLRLFGSQGQQRSFVLALKMVELHHLHGLFGDYPVLLLDDMASELDRRRIYNLLSFLRQERIQTILTTTDPDPLPAELFDSCSRFRVEDGTPTYEEERR</sequence>
<feature type="domain" description="RecF/RecN/SMC N-terminal" evidence="7">
    <location>
        <begin position="2"/>
        <end position="332"/>
    </location>
</feature>
<dbReference type="HAMAP" id="MF_00365">
    <property type="entry name" value="RecF"/>
    <property type="match status" value="1"/>
</dbReference>
<gene>
    <name evidence="6 8" type="primary">recF</name>
    <name evidence="8" type="ORF">GEAMG1_0005</name>
</gene>
<keyword evidence="9" id="KW-1185">Reference proteome</keyword>
<accession>A0ABM9D5V3</accession>
<organism evidence="8 9">
    <name type="scientific">Trichlorobacter ammonificans</name>
    <dbReference type="NCBI Taxonomy" id="2916410"/>
    <lineage>
        <taxon>Bacteria</taxon>
        <taxon>Pseudomonadati</taxon>
        <taxon>Thermodesulfobacteriota</taxon>
        <taxon>Desulfuromonadia</taxon>
        <taxon>Geobacterales</taxon>
        <taxon>Geobacteraceae</taxon>
        <taxon>Trichlorobacter</taxon>
    </lineage>
</organism>
<dbReference type="NCBIfam" id="TIGR00611">
    <property type="entry name" value="recf"/>
    <property type="match status" value="1"/>
</dbReference>
<evidence type="ECO:0000313" key="8">
    <source>
        <dbReference type="EMBL" id="CAH2029827.1"/>
    </source>
</evidence>
<reference evidence="8 9" key="1">
    <citation type="submission" date="2022-03" db="EMBL/GenBank/DDBJ databases">
        <authorList>
            <person name="Koch H."/>
        </authorList>
    </citation>
    <scope>NUCLEOTIDE SEQUENCE [LARGE SCALE GENOMIC DNA]</scope>
    <source>
        <strain evidence="8 9">G1</strain>
    </source>
</reference>
<evidence type="ECO:0000313" key="9">
    <source>
        <dbReference type="Proteomes" id="UP001295463"/>
    </source>
</evidence>
<keyword evidence="6" id="KW-0234">DNA repair</keyword>
<keyword evidence="3 6" id="KW-0547">Nucleotide-binding</keyword>
<dbReference type="Gene3D" id="1.20.1050.90">
    <property type="entry name" value="RecF/RecN/SMC, N-terminal domain"/>
    <property type="match status" value="1"/>
</dbReference>
<evidence type="ECO:0000256" key="4">
    <source>
        <dbReference type="ARBA" id="ARBA00022840"/>
    </source>
</evidence>
<keyword evidence="6" id="KW-0227">DNA damage</keyword>
<dbReference type="PANTHER" id="PTHR32182">
    <property type="entry name" value="DNA REPLICATION AND REPAIR PROTEIN RECF"/>
    <property type="match status" value="1"/>
</dbReference>
<evidence type="ECO:0000256" key="3">
    <source>
        <dbReference type="ARBA" id="ARBA00022741"/>
    </source>
</evidence>
<keyword evidence="1 6" id="KW-0963">Cytoplasm</keyword>
<name>A0ABM9D5V3_9BACT</name>